<dbReference type="GO" id="GO:0005829">
    <property type="term" value="C:cytosol"/>
    <property type="evidence" value="ECO:0007669"/>
    <property type="project" value="TreeGrafter"/>
</dbReference>
<gene>
    <name evidence="4" type="ORF">IPV69_18660</name>
</gene>
<dbReference type="InterPro" id="IPR011611">
    <property type="entry name" value="PfkB_dom"/>
</dbReference>
<dbReference type="PANTHER" id="PTHR10584">
    <property type="entry name" value="SUGAR KINASE"/>
    <property type="match status" value="1"/>
</dbReference>
<dbReference type="Pfam" id="PF00294">
    <property type="entry name" value="PfkB"/>
    <property type="match status" value="1"/>
</dbReference>
<feature type="domain" description="Carbohydrate kinase PfkB" evidence="3">
    <location>
        <begin position="4"/>
        <end position="298"/>
    </location>
</feature>
<evidence type="ECO:0000259" key="3">
    <source>
        <dbReference type="Pfam" id="PF00294"/>
    </source>
</evidence>
<dbReference type="Gene3D" id="3.40.1190.20">
    <property type="match status" value="1"/>
</dbReference>
<dbReference type="InterPro" id="IPR029056">
    <property type="entry name" value="Ribokinase-like"/>
</dbReference>
<dbReference type="AlphaFoldDB" id="A0A7M2WTY0"/>
<dbReference type="GO" id="GO:0016301">
    <property type="term" value="F:kinase activity"/>
    <property type="evidence" value="ECO:0007669"/>
    <property type="project" value="UniProtKB-KW"/>
</dbReference>
<dbReference type="InterPro" id="IPR002173">
    <property type="entry name" value="Carboh/pur_kinase_PfkB_CS"/>
</dbReference>
<accession>A0A7M2WTY0</accession>
<dbReference type="PANTHER" id="PTHR10584:SF166">
    <property type="entry name" value="RIBOKINASE"/>
    <property type="match status" value="1"/>
</dbReference>
<dbReference type="Proteomes" id="UP000593765">
    <property type="component" value="Chromosome"/>
</dbReference>
<evidence type="ECO:0000256" key="1">
    <source>
        <dbReference type="ARBA" id="ARBA00022679"/>
    </source>
</evidence>
<name>A0A7M2WTY0_9BACT</name>
<keyword evidence="1" id="KW-0808">Transferase</keyword>
<organism evidence="4 5">
    <name type="scientific">Humisphaera borealis</name>
    <dbReference type="NCBI Taxonomy" id="2807512"/>
    <lineage>
        <taxon>Bacteria</taxon>
        <taxon>Pseudomonadati</taxon>
        <taxon>Planctomycetota</taxon>
        <taxon>Phycisphaerae</taxon>
        <taxon>Tepidisphaerales</taxon>
        <taxon>Tepidisphaeraceae</taxon>
        <taxon>Humisphaera</taxon>
    </lineage>
</organism>
<evidence type="ECO:0000256" key="2">
    <source>
        <dbReference type="ARBA" id="ARBA00022777"/>
    </source>
</evidence>
<keyword evidence="5" id="KW-1185">Reference proteome</keyword>
<evidence type="ECO:0000313" key="5">
    <source>
        <dbReference type="Proteomes" id="UP000593765"/>
    </source>
</evidence>
<reference evidence="4 5" key="1">
    <citation type="submission" date="2020-10" db="EMBL/GenBank/DDBJ databases">
        <title>Wide distribution of Phycisphaera-like planctomycetes from WD2101 soil group in peatlands and genome analysis of the first cultivated representative.</title>
        <authorList>
            <person name="Dedysh S.N."/>
            <person name="Beletsky A.V."/>
            <person name="Ivanova A."/>
            <person name="Kulichevskaya I.S."/>
            <person name="Suzina N.E."/>
            <person name="Philippov D.A."/>
            <person name="Rakitin A.L."/>
            <person name="Mardanov A.V."/>
            <person name="Ravin N.V."/>
        </authorList>
    </citation>
    <scope>NUCLEOTIDE SEQUENCE [LARGE SCALE GENOMIC DNA]</scope>
    <source>
        <strain evidence="4 5">M1803</strain>
    </source>
</reference>
<protein>
    <submittedName>
        <fullName evidence="4">Carbohydrate kinase family protein</fullName>
    </submittedName>
</protein>
<dbReference type="EMBL" id="CP063458">
    <property type="protein sequence ID" value="QOV88261.1"/>
    <property type="molecule type" value="Genomic_DNA"/>
</dbReference>
<dbReference type="PROSITE" id="PS00584">
    <property type="entry name" value="PFKB_KINASES_2"/>
    <property type="match status" value="1"/>
</dbReference>
<keyword evidence="2 4" id="KW-0418">Kinase</keyword>
<sequence length="310" mass="32417">MDAAIFGLIVADLIAEPFDLRHPPAPGGLVLCNSIQLTTGGNVCNSGIAMAKLGMKVAAAGTVGNDVLGSAVIERLTTVGVDTTAVFRDADAQTAATVVAVEPGGERCFFHTVGANKGIDADLFRRCIPVLARCAWVQIGYFGLLQKLVPDLPACLAELRKAAPGVKIAFDTVNPPGTRAELDPILPHLDLFAPSRTEAAGLTGETDPKRMVASFRRQMPRGIIGIKLDAEGCLLDDGDHAVFVPACKVDVVDTTGAGDSWFGGLLTGLIKQMPLEQAGRFANRVAADCCTALGASAGIRSFDETMARMK</sequence>
<dbReference type="RefSeq" id="WP_206291236.1">
    <property type="nucleotide sequence ID" value="NZ_CP063458.1"/>
</dbReference>
<dbReference type="SUPFAM" id="SSF53613">
    <property type="entry name" value="Ribokinase-like"/>
    <property type="match status" value="1"/>
</dbReference>
<evidence type="ECO:0000313" key="4">
    <source>
        <dbReference type="EMBL" id="QOV88261.1"/>
    </source>
</evidence>
<dbReference type="KEGG" id="hbs:IPV69_18660"/>
<proteinExistence type="predicted"/>